<keyword evidence="3" id="KW-1185">Reference proteome</keyword>
<feature type="compositionally biased region" description="Basic and acidic residues" evidence="1">
    <location>
        <begin position="53"/>
        <end position="64"/>
    </location>
</feature>
<feature type="region of interest" description="Disordered" evidence="1">
    <location>
        <begin position="1"/>
        <end position="83"/>
    </location>
</feature>
<reference evidence="2 3" key="1">
    <citation type="submission" date="2018-06" db="EMBL/GenBank/DDBJ databases">
        <title>Genomic Encyclopedia of Archaeal and Bacterial Type Strains, Phase II (KMG-II): from individual species to whole genera.</title>
        <authorList>
            <person name="Goeker M."/>
        </authorList>
    </citation>
    <scope>NUCLEOTIDE SEQUENCE [LARGE SCALE GENOMIC DNA]</scope>
    <source>
        <strain evidence="2 3">DSM 21851</strain>
    </source>
</reference>
<comment type="caution">
    <text evidence="2">The sequence shown here is derived from an EMBL/GenBank/DDBJ whole genome shotgun (WGS) entry which is preliminary data.</text>
</comment>
<dbReference type="AlphaFoldDB" id="A0A327WWD6"/>
<organism evidence="2 3">
    <name type="scientific">Larkinella arboricola</name>
    <dbReference type="NCBI Taxonomy" id="643671"/>
    <lineage>
        <taxon>Bacteria</taxon>
        <taxon>Pseudomonadati</taxon>
        <taxon>Bacteroidota</taxon>
        <taxon>Cytophagia</taxon>
        <taxon>Cytophagales</taxon>
        <taxon>Spirosomataceae</taxon>
        <taxon>Larkinella</taxon>
    </lineage>
</organism>
<protein>
    <submittedName>
        <fullName evidence="2">Uncharacterized protein</fullName>
    </submittedName>
</protein>
<proteinExistence type="predicted"/>
<sequence length="83" mass="9221">MPAKHYDEGTVTEKRPYELMDTNRPERIDESGHQDAIGLETKPELMNPTDNPQEDKNDTLEPDKGTNTNDTEPGNDIAIGNPG</sequence>
<evidence type="ECO:0000313" key="2">
    <source>
        <dbReference type="EMBL" id="RAJ96006.1"/>
    </source>
</evidence>
<accession>A0A327WWD6</accession>
<evidence type="ECO:0000313" key="3">
    <source>
        <dbReference type="Proteomes" id="UP000248790"/>
    </source>
</evidence>
<dbReference type="Proteomes" id="UP000248790">
    <property type="component" value="Unassembled WGS sequence"/>
</dbReference>
<evidence type="ECO:0000256" key="1">
    <source>
        <dbReference type="SAM" id="MobiDB-lite"/>
    </source>
</evidence>
<gene>
    <name evidence="2" type="ORF">LX87_03756</name>
</gene>
<feature type="compositionally biased region" description="Basic and acidic residues" evidence="1">
    <location>
        <begin position="1"/>
        <end position="33"/>
    </location>
</feature>
<name>A0A327WWD6_LARAB</name>
<dbReference type="EMBL" id="QLMC01000004">
    <property type="protein sequence ID" value="RAJ96006.1"/>
    <property type="molecule type" value="Genomic_DNA"/>
</dbReference>